<dbReference type="Gene3D" id="1.10.10.10">
    <property type="entry name" value="Winged helix-like DNA-binding domain superfamily/Winged helix DNA-binding domain"/>
    <property type="match status" value="1"/>
</dbReference>
<dbReference type="EMBL" id="JAVKGS010000002">
    <property type="protein sequence ID" value="MDR5691905.1"/>
    <property type="molecule type" value="Genomic_DNA"/>
</dbReference>
<sequence length="180" mass="19975">MSNSALKWAWGVPAEHPTLSPGACHVLLALADRFNDRKGFAWPDYADIQRRTNLSSASIKRKLAELEESGLIERQPRLDPSGRKVGTLFLLLRPAEEAEEVQEVAPAFEPESPREVEKRLSREEGELARLGLGREWLGAAPDIAHKLSLKGVPATEFWERKDEPGWLWAALSSRAAEGSA</sequence>
<accession>A0ABU1FKU1</accession>
<protein>
    <submittedName>
        <fullName evidence="1">Helix-turn-helix domain-containing protein</fullName>
    </submittedName>
</protein>
<evidence type="ECO:0000313" key="1">
    <source>
        <dbReference type="EMBL" id="MDR5691905.1"/>
    </source>
</evidence>
<organism evidence="1 2">
    <name type="scientific">Agromyces indicus</name>
    <dbReference type="NCBI Taxonomy" id="758919"/>
    <lineage>
        <taxon>Bacteria</taxon>
        <taxon>Bacillati</taxon>
        <taxon>Actinomycetota</taxon>
        <taxon>Actinomycetes</taxon>
        <taxon>Micrococcales</taxon>
        <taxon>Microbacteriaceae</taxon>
        <taxon>Agromyces</taxon>
    </lineage>
</organism>
<dbReference type="SUPFAM" id="SSF46785">
    <property type="entry name" value="Winged helix' DNA-binding domain"/>
    <property type="match status" value="1"/>
</dbReference>
<gene>
    <name evidence="1" type="ORF">RH861_07485</name>
</gene>
<dbReference type="InterPro" id="IPR036390">
    <property type="entry name" value="WH_DNA-bd_sf"/>
</dbReference>
<comment type="caution">
    <text evidence="1">The sequence shown here is derived from an EMBL/GenBank/DDBJ whole genome shotgun (WGS) entry which is preliminary data.</text>
</comment>
<evidence type="ECO:0000313" key="2">
    <source>
        <dbReference type="Proteomes" id="UP001260072"/>
    </source>
</evidence>
<keyword evidence="2" id="KW-1185">Reference proteome</keyword>
<dbReference type="Pfam" id="PF13730">
    <property type="entry name" value="HTH_36"/>
    <property type="match status" value="1"/>
</dbReference>
<name>A0ABU1FKU1_9MICO</name>
<dbReference type="InterPro" id="IPR036388">
    <property type="entry name" value="WH-like_DNA-bd_sf"/>
</dbReference>
<proteinExistence type="predicted"/>
<reference evidence="2" key="1">
    <citation type="submission" date="2023-07" db="EMBL/GenBank/DDBJ databases">
        <title>Description of three actinobacteria isolated from air of manufacturing shop in a pharmaceutical factory.</title>
        <authorList>
            <person name="Zhang D.-F."/>
        </authorList>
    </citation>
    <scope>NUCLEOTIDE SEQUENCE [LARGE SCALE GENOMIC DNA]</scope>
    <source>
        <strain evidence="2">CCTCC AB 2011122</strain>
    </source>
</reference>
<dbReference type="RefSeq" id="WP_310520489.1">
    <property type="nucleotide sequence ID" value="NZ_BAABBS010000002.1"/>
</dbReference>
<dbReference type="Proteomes" id="UP001260072">
    <property type="component" value="Unassembled WGS sequence"/>
</dbReference>